<dbReference type="AlphaFoldDB" id="A0A1Q3FZP5"/>
<sequence>MKALFAIIAVIQLSSCVEIWCKCKYTSIKDIVDKSAKFNGLYLSNAGKNCPDKARYVLDYLSDEVNKVKPRAEHYKSLVEKIKLKSGDLGIPNEGLITGRTRLMELLKYYEDRHTNKIDNVIRLRNRQEKCKRTGSTIVQEMDKLRQNHTENLSTISELQKYLNCLKTQNKILQAKLNQNSAALHGSTGVVTGTLQDATTCIPPVNVDLMKLSDNSILVY</sequence>
<reference evidence="2" key="1">
    <citation type="submission" date="2017-01" db="EMBL/GenBank/DDBJ databases">
        <title>A deep insight into the sialotranscriptome of adult male and female Cluex tarsalis mosquitoes.</title>
        <authorList>
            <person name="Ribeiro J.M."/>
            <person name="Moreira F."/>
            <person name="Bernard K.A."/>
            <person name="Calvo E."/>
        </authorList>
    </citation>
    <scope>NUCLEOTIDE SEQUENCE</scope>
    <source>
        <strain evidence="2">Kern County</strain>
        <tissue evidence="2">Salivary glands</tissue>
    </source>
</reference>
<dbReference type="EMBL" id="GFDL01002073">
    <property type="protein sequence ID" value="JAV32972.1"/>
    <property type="molecule type" value="Transcribed_RNA"/>
</dbReference>
<feature type="signal peptide" evidence="1">
    <location>
        <begin position="1"/>
        <end position="16"/>
    </location>
</feature>
<evidence type="ECO:0000313" key="2">
    <source>
        <dbReference type="EMBL" id="JAV32972.1"/>
    </source>
</evidence>
<evidence type="ECO:0000256" key="1">
    <source>
        <dbReference type="SAM" id="SignalP"/>
    </source>
</evidence>
<proteinExistence type="predicted"/>
<name>A0A1Q3FZP5_CULTA</name>
<organism evidence="2">
    <name type="scientific">Culex tarsalis</name>
    <name type="common">Encephalitis mosquito</name>
    <dbReference type="NCBI Taxonomy" id="7177"/>
    <lineage>
        <taxon>Eukaryota</taxon>
        <taxon>Metazoa</taxon>
        <taxon>Ecdysozoa</taxon>
        <taxon>Arthropoda</taxon>
        <taxon>Hexapoda</taxon>
        <taxon>Insecta</taxon>
        <taxon>Pterygota</taxon>
        <taxon>Neoptera</taxon>
        <taxon>Endopterygota</taxon>
        <taxon>Diptera</taxon>
        <taxon>Nematocera</taxon>
        <taxon>Culicoidea</taxon>
        <taxon>Culicidae</taxon>
        <taxon>Culicinae</taxon>
        <taxon>Culicini</taxon>
        <taxon>Culex</taxon>
        <taxon>Culex</taxon>
    </lineage>
</organism>
<protein>
    <submittedName>
        <fullName evidence="2">Putative conserved secreted protein</fullName>
    </submittedName>
</protein>
<keyword evidence="1" id="KW-0732">Signal</keyword>
<accession>A0A1Q3FZP5</accession>
<feature type="chain" id="PRO_5013021353" evidence="1">
    <location>
        <begin position="17"/>
        <end position="220"/>
    </location>
</feature>